<feature type="transmembrane region" description="Helical" evidence="2">
    <location>
        <begin position="49"/>
        <end position="69"/>
    </location>
</feature>
<feature type="transmembrane region" description="Helical" evidence="2">
    <location>
        <begin position="179"/>
        <end position="197"/>
    </location>
</feature>
<sequence length="391" mass="44361">MTEYEGPPFVLSYPVHVLMNGIVFAFTVSLLVHVIFTAVYHFPLNHMNFLLQLASCLLMLIMECTKIGITLSRMSYAGSVWPYMFPFMAPRLPNASRWTTVQTVFYSFLQMITLLSSHATHIQFLTLLFPSKLETRMIYWMLTPLVLITSGMSFGNLAADNDLKTLDLSDALMNICDSSLALLYMSGLLIWGCLVNWRRAWRGDGSTASFGAFAIVVALFKTVISFVHIGYDRVYWMRDLSSIFTIWQSWLGFWWWVSAGMNIGEYADRLQAKKHVVQHVSRRGSEGTQADMPEPAEAPEAAHSSASDISPQTYLFTTDSAPWAVRLVRKIGSLAPNVMQRRFEYLRSAHSTAINNAAVDQAASYARVMQSWMPSADLLRRMRLQDKTMYD</sequence>
<keyword evidence="4" id="KW-1185">Reference proteome</keyword>
<evidence type="ECO:0000256" key="1">
    <source>
        <dbReference type="SAM" id="MobiDB-lite"/>
    </source>
</evidence>
<gene>
    <name evidence="3" type="ORF">MEQU1_003709</name>
</gene>
<name>A0AAF0EEQ9_9BASI</name>
<feature type="transmembrane region" description="Helical" evidence="2">
    <location>
        <begin position="137"/>
        <end position="159"/>
    </location>
</feature>
<dbReference type="Proteomes" id="UP001214415">
    <property type="component" value="Chromosome 8"/>
</dbReference>
<feature type="transmembrane region" description="Helical" evidence="2">
    <location>
        <begin position="17"/>
        <end position="42"/>
    </location>
</feature>
<keyword evidence="2" id="KW-0812">Transmembrane</keyword>
<feature type="transmembrane region" description="Helical" evidence="2">
    <location>
        <begin position="104"/>
        <end position="125"/>
    </location>
</feature>
<evidence type="ECO:0000256" key="2">
    <source>
        <dbReference type="SAM" id="Phobius"/>
    </source>
</evidence>
<accession>A0AAF0EEQ9</accession>
<keyword evidence="2" id="KW-0472">Membrane</keyword>
<evidence type="ECO:0000313" key="4">
    <source>
        <dbReference type="Proteomes" id="UP001214415"/>
    </source>
</evidence>
<evidence type="ECO:0000313" key="3">
    <source>
        <dbReference type="EMBL" id="WFD25002.1"/>
    </source>
</evidence>
<dbReference type="EMBL" id="CP119907">
    <property type="protein sequence ID" value="WFD25002.1"/>
    <property type="molecule type" value="Genomic_DNA"/>
</dbReference>
<protein>
    <submittedName>
        <fullName evidence="3">Uncharacterized protein</fullName>
    </submittedName>
</protein>
<feature type="region of interest" description="Disordered" evidence="1">
    <location>
        <begin position="283"/>
        <end position="307"/>
    </location>
</feature>
<feature type="transmembrane region" description="Helical" evidence="2">
    <location>
        <begin position="243"/>
        <end position="264"/>
    </location>
</feature>
<keyword evidence="2" id="KW-1133">Transmembrane helix</keyword>
<feature type="transmembrane region" description="Helical" evidence="2">
    <location>
        <begin position="209"/>
        <end position="231"/>
    </location>
</feature>
<dbReference type="AlphaFoldDB" id="A0AAF0EEQ9"/>
<reference evidence="3" key="1">
    <citation type="submission" date="2023-03" db="EMBL/GenBank/DDBJ databases">
        <title>Mating type loci evolution in Malassezia.</title>
        <authorList>
            <person name="Coelho M.A."/>
        </authorList>
    </citation>
    <scope>NUCLEOTIDE SEQUENCE</scope>
    <source>
        <strain evidence="3">CBS 12830</strain>
    </source>
</reference>
<organism evidence="3 4">
    <name type="scientific">Malassezia equina</name>
    <dbReference type="NCBI Taxonomy" id="1381935"/>
    <lineage>
        <taxon>Eukaryota</taxon>
        <taxon>Fungi</taxon>
        <taxon>Dikarya</taxon>
        <taxon>Basidiomycota</taxon>
        <taxon>Ustilaginomycotina</taxon>
        <taxon>Malasseziomycetes</taxon>
        <taxon>Malasseziales</taxon>
        <taxon>Malasseziaceae</taxon>
        <taxon>Malassezia</taxon>
    </lineage>
</organism>
<feature type="compositionally biased region" description="Low complexity" evidence="1">
    <location>
        <begin position="293"/>
        <end position="307"/>
    </location>
</feature>
<proteinExistence type="predicted"/>